<protein>
    <recommendedName>
        <fullName evidence="1">BBS2 GAE domain-containing protein</fullName>
    </recommendedName>
</protein>
<dbReference type="PANTHER" id="PTHR32465:SF0">
    <property type="entry name" value="BARDET-BIEDL SYNDROME 2 PROTEIN"/>
    <property type="match status" value="1"/>
</dbReference>
<feature type="domain" description="BBS2 GAE" evidence="1">
    <location>
        <begin position="60"/>
        <end position="121"/>
    </location>
</feature>
<dbReference type="InterPro" id="IPR029333">
    <property type="entry name" value="BBS2_GAE_dom"/>
</dbReference>
<dbReference type="GO" id="GO:0031514">
    <property type="term" value="C:motile cilium"/>
    <property type="evidence" value="ECO:0007669"/>
    <property type="project" value="TreeGrafter"/>
</dbReference>
<dbReference type="GO" id="GO:0036064">
    <property type="term" value="C:ciliary basal body"/>
    <property type="evidence" value="ECO:0007669"/>
    <property type="project" value="TreeGrafter"/>
</dbReference>
<reference evidence="2 3" key="1">
    <citation type="submission" date="2020-02" db="EMBL/GenBank/DDBJ databases">
        <authorList>
            <person name="Ferguson B K."/>
        </authorList>
    </citation>
    <scope>NUCLEOTIDE SEQUENCE [LARGE SCALE GENOMIC DNA]</scope>
</reference>
<dbReference type="PANTHER" id="PTHR32465">
    <property type="entry name" value="BARDET-BIEDL SYNDROME 2 PROTEIN"/>
    <property type="match status" value="1"/>
</dbReference>
<organism evidence="2 3">
    <name type="scientific">Nesidiocoris tenuis</name>
    <dbReference type="NCBI Taxonomy" id="355587"/>
    <lineage>
        <taxon>Eukaryota</taxon>
        <taxon>Metazoa</taxon>
        <taxon>Ecdysozoa</taxon>
        <taxon>Arthropoda</taxon>
        <taxon>Hexapoda</taxon>
        <taxon>Insecta</taxon>
        <taxon>Pterygota</taxon>
        <taxon>Neoptera</taxon>
        <taxon>Paraneoptera</taxon>
        <taxon>Hemiptera</taxon>
        <taxon>Heteroptera</taxon>
        <taxon>Panheteroptera</taxon>
        <taxon>Cimicomorpha</taxon>
        <taxon>Miridae</taxon>
        <taxon>Dicyphina</taxon>
        <taxon>Nesidiocoris</taxon>
    </lineage>
</organism>
<evidence type="ECO:0000259" key="1">
    <source>
        <dbReference type="Pfam" id="PF14782"/>
    </source>
</evidence>
<name>A0A6H5GT53_9HEMI</name>
<dbReference type="OrthoDB" id="2120021at2759"/>
<dbReference type="GO" id="GO:0016020">
    <property type="term" value="C:membrane"/>
    <property type="evidence" value="ECO:0007669"/>
    <property type="project" value="TreeGrafter"/>
</dbReference>
<dbReference type="Pfam" id="PF14782">
    <property type="entry name" value="BBS2_GAE"/>
    <property type="match status" value="1"/>
</dbReference>
<accession>A0A6H5GT53</accession>
<dbReference type="AlphaFoldDB" id="A0A6H5GT53"/>
<dbReference type="InterPro" id="IPR016616">
    <property type="entry name" value="Bardet-Biedl_syndrome_2_prot"/>
</dbReference>
<evidence type="ECO:0000313" key="2">
    <source>
        <dbReference type="EMBL" id="CAB0007558.1"/>
    </source>
</evidence>
<sequence length="213" mass="23395">MLMGFVLLPRGQIIPCPRTSMRKFLFPSPTSGGHLSRLVFPLRQESLLVQVPTVYPTEAGGHVIVQLNVNNMTVIRSATVFAEGIFQGETYVVHPRIDQVSDSLSIPLKPPKDTPLDIHIRLEQWQGQNFLVSPAAEREGSSRAAWILNLVSVRDKSPLLLKLEGSVMTVATPHMSVAADVIQSLANFFNLSSLQVAVLLVVDALEKIAKSHQ</sequence>
<dbReference type="Proteomes" id="UP000479000">
    <property type="component" value="Unassembled WGS sequence"/>
</dbReference>
<evidence type="ECO:0000313" key="3">
    <source>
        <dbReference type="Proteomes" id="UP000479000"/>
    </source>
</evidence>
<dbReference type="GO" id="GO:0034464">
    <property type="term" value="C:BBSome"/>
    <property type="evidence" value="ECO:0007669"/>
    <property type="project" value="InterPro"/>
</dbReference>
<dbReference type="GO" id="GO:1905515">
    <property type="term" value="P:non-motile cilium assembly"/>
    <property type="evidence" value="ECO:0007669"/>
    <property type="project" value="InterPro"/>
</dbReference>
<proteinExistence type="predicted"/>
<dbReference type="EMBL" id="CADCXU010019143">
    <property type="protein sequence ID" value="CAB0007558.1"/>
    <property type="molecule type" value="Genomic_DNA"/>
</dbReference>
<gene>
    <name evidence="2" type="ORF">NTEN_LOCUS12831</name>
</gene>
<keyword evidence="3" id="KW-1185">Reference proteome</keyword>